<feature type="domain" description="HTH LytTR-type" evidence="5">
    <location>
        <begin position="40"/>
        <end position="144"/>
    </location>
</feature>
<evidence type="ECO:0000256" key="2">
    <source>
        <dbReference type="ARBA" id="ARBA00023015"/>
    </source>
</evidence>
<dbReference type="Pfam" id="PF04397">
    <property type="entry name" value="LytTR"/>
    <property type="match status" value="1"/>
</dbReference>
<dbReference type="AlphaFoldDB" id="A0A0R1Q6B3"/>
<dbReference type="EMBL" id="AZEG01000008">
    <property type="protein sequence ID" value="KRL37882.1"/>
    <property type="molecule type" value="Genomic_DNA"/>
</dbReference>
<dbReference type="SMART" id="SM00850">
    <property type="entry name" value="LytTR"/>
    <property type="match status" value="1"/>
</dbReference>
<sequence length="144" mass="17119">MRVNFYIDPEHKEHVDFFLKKIEPWHQKIAANLQQDTTFIWGYREETAAPLEFKKIIRFFTEDKYVFCSATDQGSFKVKKRIYQLAKELPDQFIQVSSSEIVNFNFVDHLEMSSAGAIIIRLINDETALVSRRFVKELKRRLKL</sequence>
<protein>
    <recommendedName>
        <fullName evidence="5">HTH LytTR-type domain-containing protein</fullName>
    </recommendedName>
</protein>
<comment type="caution">
    <text evidence="6">The sequence shown here is derived from an EMBL/GenBank/DDBJ whole genome shotgun (WGS) entry which is preliminary data.</text>
</comment>
<dbReference type="PANTHER" id="PTHR37299">
    <property type="entry name" value="TRANSCRIPTIONAL REGULATOR-RELATED"/>
    <property type="match status" value="1"/>
</dbReference>
<dbReference type="Proteomes" id="UP000051155">
    <property type="component" value="Unassembled WGS sequence"/>
</dbReference>
<name>A0A0R1Q6B3_9LACO</name>
<keyword evidence="7" id="KW-1185">Reference proteome</keyword>
<dbReference type="GO" id="GO:0000156">
    <property type="term" value="F:phosphorelay response regulator activity"/>
    <property type="evidence" value="ECO:0007669"/>
    <property type="project" value="InterPro"/>
</dbReference>
<dbReference type="InterPro" id="IPR046947">
    <property type="entry name" value="LytR-like"/>
</dbReference>
<evidence type="ECO:0000259" key="5">
    <source>
        <dbReference type="PROSITE" id="PS50930"/>
    </source>
</evidence>
<evidence type="ECO:0000313" key="6">
    <source>
        <dbReference type="EMBL" id="KRL37882.1"/>
    </source>
</evidence>
<keyword evidence="3" id="KW-0238">DNA-binding</keyword>
<evidence type="ECO:0000256" key="1">
    <source>
        <dbReference type="ARBA" id="ARBA00022490"/>
    </source>
</evidence>
<keyword evidence="1" id="KW-0963">Cytoplasm</keyword>
<dbReference type="OrthoDB" id="9808614at2"/>
<dbReference type="InterPro" id="IPR007492">
    <property type="entry name" value="LytTR_DNA-bd_dom"/>
</dbReference>
<evidence type="ECO:0000256" key="3">
    <source>
        <dbReference type="ARBA" id="ARBA00023125"/>
    </source>
</evidence>
<accession>A0A0R1Q6B3</accession>
<dbReference type="RefSeq" id="WP_057736554.1">
    <property type="nucleotide sequence ID" value="NZ_AZEG01000008.1"/>
</dbReference>
<organism evidence="6 7">
    <name type="scientific">Liquorilactobacillus uvarum DSM 19971</name>
    <dbReference type="NCBI Taxonomy" id="1423812"/>
    <lineage>
        <taxon>Bacteria</taxon>
        <taxon>Bacillati</taxon>
        <taxon>Bacillota</taxon>
        <taxon>Bacilli</taxon>
        <taxon>Lactobacillales</taxon>
        <taxon>Lactobacillaceae</taxon>
        <taxon>Liquorilactobacillus</taxon>
    </lineage>
</organism>
<dbReference type="Gene3D" id="2.40.50.1020">
    <property type="entry name" value="LytTr DNA-binding domain"/>
    <property type="match status" value="1"/>
</dbReference>
<dbReference type="STRING" id="1423812.FD20_GL002420"/>
<dbReference type="GO" id="GO:0003677">
    <property type="term" value="F:DNA binding"/>
    <property type="evidence" value="ECO:0007669"/>
    <property type="project" value="UniProtKB-KW"/>
</dbReference>
<reference evidence="6 7" key="1">
    <citation type="journal article" date="2015" name="Genome Announc.">
        <title>Expanding the biotechnology potential of lactobacilli through comparative genomics of 213 strains and associated genera.</title>
        <authorList>
            <person name="Sun Z."/>
            <person name="Harris H.M."/>
            <person name="McCann A."/>
            <person name="Guo C."/>
            <person name="Argimon S."/>
            <person name="Zhang W."/>
            <person name="Yang X."/>
            <person name="Jeffery I.B."/>
            <person name="Cooney J.C."/>
            <person name="Kagawa T.F."/>
            <person name="Liu W."/>
            <person name="Song Y."/>
            <person name="Salvetti E."/>
            <person name="Wrobel A."/>
            <person name="Rasinkangas P."/>
            <person name="Parkhill J."/>
            <person name="Rea M.C."/>
            <person name="O'Sullivan O."/>
            <person name="Ritari J."/>
            <person name="Douillard F.P."/>
            <person name="Paul Ross R."/>
            <person name="Yang R."/>
            <person name="Briner A.E."/>
            <person name="Felis G.E."/>
            <person name="de Vos W.M."/>
            <person name="Barrangou R."/>
            <person name="Klaenhammer T.R."/>
            <person name="Caufield P.W."/>
            <person name="Cui Y."/>
            <person name="Zhang H."/>
            <person name="O'Toole P.W."/>
        </authorList>
    </citation>
    <scope>NUCLEOTIDE SEQUENCE [LARGE SCALE GENOMIC DNA]</scope>
    <source>
        <strain evidence="6 7">DSM 19971</strain>
    </source>
</reference>
<evidence type="ECO:0000313" key="7">
    <source>
        <dbReference type="Proteomes" id="UP000051155"/>
    </source>
</evidence>
<evidence type="ECO:0000256" key="4">
    <source>
        <dbReference type="ARBA" id="ARBA00023163"/>
    </source>
</evidence>
<keyword evidence="4" id="KW-0804">Transcription</keyword>
<dbReference type="PROSITE" id="PS50930">
    <property type="entry name" value="HTH_LYTTR"/>
    <property type="match status" value="1"/>
</dbReference>
<dbReference type="PANTHER" id="PTHR37299:SF2">
    <property type="entry name" value="HTH LYTTR-TYPE DOMAIN-CONTAINING PROTEIN"/>
    <property type="match status" value="1"/>
</dbReference>
<proteinExistence type="predicted"/>
<keyword evidence="2" id="KW-0805">Transcription regulation</keyword>
<dbReference type="PATRIC" id="fig|1423812.3.peg.2573"/>
<gene>
    <name evidence="6" type="ORF">FD20_GL002420</name>
</gene>